<dbReference type="AlphaFoldDB" id="A0A2P5DFA6"/>
<keyword evidence="3" id="KW-1185">Reference proteome</keyword>
<reference evidence="3" key="1">
    <citation type="submission" date="2016-06" db="EMBL/GenBank/DDBJ databases">
        <title>Parallel loss of symbiosis genes in relatives of nitrogen-fixing non-legume Parasponia.</title>
        <authorList>
            <person name="Van Velzen R."/>
            <person name="Holmer R."/>
            <person name="Bu F."/>
            <person name="Rutten L."/>
            <person name="Van Zeijl A."/>
            <person name="Liu W."/>
            <person name="Santuari L."/>
            <person name="Cao Q."/>
            <person name="Sharma T."/>
            <person name="Shen D."/>
            <person name="Roswanjaya Y."/>
            <person name="Wardhani T."/>
            <person name="Kalhor M.S."/>
            <person name="Jansen J."/>
            <person name="Van den Hoogen J."/>
            <person name="Gungor B."/>
            <person name="Hartog M."/>
            <person name="Hontelez J."/>
            <person name="Verver J."/>
            <person name="Yang W.-C."/>
            <person name="Schijlen E."/>
            <person name="Repin R."/>
            <person name="Schilthuizen M."/>
            <person name="Schranz E."/>
            <person name="Heidstra R."/>
            <person name="Miyata K."/>
            <person name="Fedorova E."/>
            <person name="Kohlen W."/>
            <person name="Bisseling T."/>
            <person name="Smit S."/>
            <person name="Geurts R."/>
        </authorList>
    </citation>
    <scope>NUCLEOTIDE SEQUENCE [LARGE SCALE GENOMIC DNA]</scope>
    <source>
        <strain evidence="3">cv. WU1-14</strain>
    </source>
</reference>
<sequence length="117" mass="13667">MKPLFAKPNGQEQRMNPCSVMSDCDLLWESPYEFFHYPHIDRFEQFITSDQGSAFRKFSQSTVAKSFWELIYARSSEPNHSEQGSSKVDSYKFKTREQPPNDFPQTDITLKSLAMEL</sequence>
<feature type="compositionally biased region" description="Basic and acidic residues" evidence="1">
    <location>
        <begin position="89"/>
        <end position="99"/>
    </location>
</feature>
<name>A0A2P5DFA6_PARAD</name>
<organism evidence="2 3">
    <name type="scientific">Parasponia andersonii</name>
    <name type="common">Sponia andersonii</name>
    <dbReference type="NCBI Taxonomy" id="3476"/>
    <lineage>
        <taxon>Eukaryota</taxon>
        <taxon>Viridiplantae</taxon>
        <taxon>Streptophyta</taxon>
        <taxon>Embryophyta</taxon>
        <taxon>Tracheophyta</taxon>
        <taxon>Spermatophyta</taxon>
        <taxon>Magnoliopsida</taxon>
        <taxon>eudicotyledons</taxon>
        <taxon>Gunneridae</taxon>
        <taxon>Pentapetalae</taxon>
        <taxon>rosids</taxon>
        <taxon>fabids</taxon>
        <taxon>Rosales</taxon>
        <taxon>Cannabaceae</taxon>
        <taxon>Parasponia</taxon>
    </lineage>
</organism>
<dbReference type="Proteomes" id="UP000237105">
    <property type="component" value="Unassembled WGS sequence"/>
</dbReference>
<evidence type="ECO:0000313" key="2">
    <source>
        <dbReference type="EMBL" id="PON71940.1"/>
    </source>
</evidence>
<evidence type="ECO:0000313" key="3">
    <source>
        <dbReference type="Proteomes" id="UP000237105"/>
    </source>
</evidence>
<protein>
    <submittedName>
        <fullName evidence="2">Uncharacterized protein</fullName>
    </submittedName>
</protein>
<feature type="compositionally biased region" description="Polar residues" evidence="1">
    <location>
        <begin position="76"/>
        <end position="88"/>
    </location>
</feature>
<gene>
    <name evidence="2" type="ORF">PanWU01x14_067820</name>
</gene>
<feature type="region of interest" description="Disordered" evidence="1">
    <location>
        <begin position="76"/>
        <end position="108"/>
    </location>
</feature>
<proteinExistence type="predicted"/>
<accession>A0A2P5DFA6</accession>
<evidence type="ECO:0000256" key="1">
    <source>
        <dbReference type="SAM" id="MobiDB-lite"/>
    </source>
</evidence>
<comment type="caution">
    <text evidence="2">The sequence shown here is derived from an EMBL/GenBank/DDBJ whole genome shotgun (WGS) entry which is preliminary data.</text>
</comment>
<dbReference type="EMBL" id="JXTB01000041">
    <property type="protein sequence ID" value="PON71940.1"/>
    <property type="molecule type" value="Genomic_DNA"/>
</dbReference>